<dbReference type="InterPro" id="IPR036397">
    <property type="entry name" value="RNaseH_sf"/>
</dbReference>
<dbReference type="Proteomes" id="UP000646827">
    <property type="component" value="Unassembled WGS sequence"/>
</dbReference>
<feature type="domain" description="Tc1-like transposase DDE" evidence="2">
    <location>
        <begin position="148"/>
        <end position="255"/>
    </location>
</feature>
<dbReference type="Gene3D" id="3.30.420.10">
    <property type="entry name" value="Ribonuclease H-like superfamily/Ribonuclease H"/>
    <property type="match status" value="1"/>
</dbReference>
<dbReference type="GO" id="GO:0003676">
    <property type="term" value="F:nucleic acid binding"/>
    <property type="evidence" value="ECO:0007669"/>
    <property type="project" value="InterPro"/>
</dbReference>
<sequence length="283" mass="32325">MRNAMEKLQISTKENETTAPAISISKEDIVIEPEIVIVQEEDIDEEPENYYFEFPVDPARLVQDGDYIDSSTDDDTDDDNESILDLSVGKEWLFLILQEESVMIMFPRSHIRNTTTKLNVEQMMKQKIYKRLLLEYIQSGIAKYGHNCVFIDEASVCASLQRNYAWAPVGEVANVKVPQLCTQSKTIITAICHTGVVELCVKTNEGGTKTRDFYAFLGLVMNKLDKRNLAHQGWNLIYNNAPIHKAAYLGEMVDYHPTEQNEVEIETGVEEEEEEEDNVDDME</sequence>
<comment type="caution">
    <text evidence="3">The sequence shown here is derived from an EMBL/GenBank/DDBJ whole genome shotgun (WGS) entry which is preliminary data.</text>
</comment>
<keyword evidence="4" id="KW-1185">Reference proteome</keyword>
<accession>A0A8H7RLC3</accession>
<evidence type="ECO:0000313" key="4">
    <source>
        <dbReference type="Proteomes" id="UP000646827"/>
    </source>
</evidence>
<dbReference type="OrthoDB" id="2260371at2759"/>
<dbReference type="InterPro" id="IPR038717">
    <property type="entry name" value="Tc1-like_DDE_dom"/>
</dbReference>
<reference evidence="3 4" key="1">
    <citation type="submission" date="2020-12" db="EMBL/GenBank/DDBJ databases">
        <title>Metabolic potential, ecology and presence of endohyphal bacteria is reflected in genomic diversity of Mucoromycotina.</title>
        <authorList>
            <person name="Muszewska A."/>
            <person name="Okrasinska A."/>
            <person name="Steczkiewicz K."/>
            <person name="Drgas O."/>
            <person name="Orlowska M."/>
            <person name="Perlinska-Lenart U."/>
            <person name="Aleksandrzak-Piekarczyk T."/>
            <person name="Szatraj K."/>
            <person name="Zielenkiewicz U."/>
            <person name="Pilsyk S."/>
            <person name="Malc E."/>
            <person name="Mieczkowski P."/>
            <person name="Kruszewska J.S."/>
            <person name="Biernat P."/>
            <person name="Pawlowska J."/>
        </authorList>
    </citation>
    <scope>NUCLEOTIDE SEQUENCE [LARGE SCALE GENOMIC DNA]</scope>
    <source>
        <strain evidence="3 4">CBS 142.35</strain>
    </source>
</reference>
<evidence type="ECO:0000313" key="3">
    <source>
        <dbReference type="EMBL" id="KAG2213614.1"/>
    </source>
</evidence>
<feature type="region of interest" description="Disordered" evidence="1">
    <location>
        <begin position="264"/>
        <end position="283"/>
    </location>
</feature>
<evidence type="ECO:0000259" key="2">
    <source>
        <dbReference type="Pfam" id="PF13358"/>
    </source>
</evidence>
<gene>
    <name evidence="3" type="ORF">INT45_003044</name>
</gene>
<proteinExistence type="predicted"/>
<name>A0A8H7RLC3_9FUNG</name>
<evidence type="ECO:0000256" key="1">
    <source>
        <dbReference type="SAM" id="MobiDB-lite"/>
    </source>
</evidence>
<dbReference type="AlphaFoldDB" id="A0A8H7RLC3"/>
<dbReference type="Pfam" id="PF13358">
    <property type="entry name" value="DDE_3"/>
    <property type="match status" value="1"/>
</dbReference>
<organism evidence="3 4">
    <name type="scientific">Circinella minor</name>
    <dbReference type="NCBI Taxonomy" id="1195481"/>
    <lineage>
        <taxon>Eukaryota</taxon>
        <taxon>Fungi</taxon>
        <taxon>Fungi incertae sedis</taxon>
        <taxon>Mucoromycota</taxon>
        <taxon>Mucoromycotina</taxon>
        <taxon>Mucoromycetes</taxon>
        <taxon>Mucorales</taxon>
        <taxon>Lichtheimiaceae</taxon>
        <taxon>Circinella</taxon>
    </lineage>
</organism>
<protein>
    <recommendedName>
        <fullName evidence="2">Tc1-like transposase DDE domain-containing protein</fullName>
    </recommendedName>
</protein>
<dbReference type="EMBL" id="JAEPRB010000678">
    <property type="protein sequence ID" value="KAG2213614.1"/>
    <property type="molecule type" value="Genomic_DNA"/>
</dbReference>